<gene>
    <name evidence="14" type="primary">GLPK3</name>
    <name evidence="16" type="synonym">LOC105228079</name>
</gene>
<dbReference type="OMA" id="DYAENSH"/>
<evidence type="ECO:0000313" key="14">
    <source>
        <dbReference type="EMBL" id="JAC58258.1"/>
    </source>
</evidence>
<dbReference type="InterPro" id="IPR043129">
    <property type="entry name" value="ATPase_NBD"/>
</dbReference>
<dbReference type="SUPFAM" id="SSF53067">
    <property type="entry name" value="Actin-like ATPase domain"/>
    <property type="match status" value="2"/>
</dbReference>
<evidence type="ECO:0000256" key="3">
    <source>
        <dbReference type="ARBA" id="ARBA00012099"/>
    </source>
</evidence>
<dbReference type="GeneID" id="105228079"/>
<dbReference type="RefSeq" id="XP_011205996.1">
    <property type="nucleotide sequence ID" value="XM_011207694.3"/>
</dbReference>
<dbReference type="GO" id="GO:0005524">
    <property type="term" value="F:ATP binding"/>
    <property type="evidence" value="ECO:0007669"/>
    <property type="project" value="UniProtKB-KW"/>
</dbReference>
<reference evidence="16" key="2">
    <citation type="submission" date="2025-04" db="UniProtKB">
        <authorList>
            <consortium name="RefSeq"/>
        </authorList>
    </citation>
    <scope>IDENTIFICATION</scope>
    <source>
        <strain evidence="16">Punador</strain>
    </source>
</reference>
<dbReference type="PROSITE" id="PS00445">
    <property type="entry name" value="FGGY_KINASES_2"/>
    <property type="match status" value="1"/>
</dbReference>
<evidence type="ECO:0000259" key="13">
    <source>
        <dbReference type="Pfam" id="PF02782"/>
    </source>
</evidence>
<dbReference type="OrthoDB" id="5422795at2759"/>
<dbReference type="GO" id="GO:0004370">
    <property type="term" value="F:glycerol kinase activity"/>
    <property type="evidence" value="ECO:0007669"/>
    <property type="project" value="UniProtKB-EC"/>
</dbReference>
<evidence type="ECO:0000259" key="12">
    <source>
        <dbReference type="Pfam" id="PF00370"/>
    </source>
</evidence>
<feature type="domain" description="Carbohydrate kinase FGGY N-terminal" evidence="12">
    <location>
        <begin position="20"/>
        <end position="266"/>
    </location>
</feature>
<evidence type="ECO:0000256" key="4">
    <source>
        <dbReference type="ARBA" id="ARBA00022679"/>
    </source>
</evidence>
<evidence type="ECO:0000256" key="8">
    <source>
        <dbReference type="ARBA" id="ARBA00022840"/>
    </source>
</evidence>
<dbReference type="Pfam" id="PF02782">
    <property type="entry name" value="FGGY_C"/>
    <property type="match status" value="1"/>
</dbReference>
<evidence type="ECO:0000256" key="5">
    <source>
        <dbReference type="ARBA" id="ARBA00022741"/>
    </source>
</evidence>
<dbReference type="FunFam" id="3.30.420.40:FF:000086">
    <property type="entry name" value="Glycerol kinase"/>
    <property type="match status" value="1"/>
</dbReference>
<evidence type="ECO:0000256" key="10">
    <source>
        <dbReference type="RuleBase" id="RU003733"/>
    </source>
</evidence>
<evidence type="ECO:0000256" key="1">
    <source>
        <dbReference type="ARBA" id="ARBA00005190"/>
    </source>
</evidence>
<comment type="similarity">
    <text evidence="2 10">Belongs to the FGGY kinase family.</text>
</comment>
<evidence type="ECO:0000313" key="16">
    <source>
        <dbReference type="RefSeq" id="XP_011205996.1"/>
    </source>
</evidence>
<dbReference type="Proteomes" id="UP001652620">
    <property type="component" value="Unplaced"/>
</dbReference>
<evidence type="ECO:0000256" key="9">
    <source>
        <dbReference type="ARBA" id="ARBA00043149"/>
    </source>
</evidence>
<feature type="domain" description="Carbohydrate kinase FGGY C-terminal" evidence="13">
    <location>
        <begin position="276"/>
        <end position="497"/>
    </location>
</feature>
<keyword evidence="8" id="KW-0067">ATP-binding</keyword>
<dbReference type="EMBL" id="GAKP01000694">
    <property type="protein sequence ID" value="JAC58258.1"/>
    <property type="molecule type" value="Transcribed_RNA"/>
</dbReference>
<organism evidence="14">
    <name type="scientific">Bactrocera dorsalis</name>
    <name type="common">Oriental fruit fly</name>
    <name type="synonym">Dacus dorsalis</name>
    <dbReference type="NCBI Taxonomy" id="27457"/>
    <lineage>
        <taxon>Eukaryota</taxon>
        <taxon>Metazoa</taxon>
        <taxon>Ecdysozoa</taxon>
        <taxon>Arthropoda</taxon>
        <taxon>Hexapoda</taxon>
        <taxon>Insecta</taxon>
        <taxon>Pterygota</taxon>
        <taxon>Neoptera</taxon>
        <taxon>Endopterygota</taxon>
        <taxon>Diptera</taxon>
        <taxon>Brachycera</taxon>
        <taxon>Muscomorpha</taxon>
        <taxon>Tephritoidea</taxon>
        <taxon>Tephritidae</taxon>
        <taxon>Bactrocera</taxon>
        <taxon>Bactrocera</taxon>
    </lineage>
</organism>
<evidence type="ECO:0000256" key="6">
    <source>
        <dbReference type="ARBA" id="ARBA00022777"/>
    </source>
</evidence>
<accession>A0A034WWV5</accession>
<keyword evidence="4 10" id="KW-0808">Transferase</keyword>
<dbReference type="InterPro" id="IPR018483">
    <property type="entry name" value="Carb_kinase_FGGY_CS"/>
</dbReference>
<dbReference type="InterPro" id="IPR018485">
    <property type="entry name" value="FGGY_C"/>
</dbReference>
<evidence type="ECO:0000313" key="15">
    <source>
        <dbReference type="Proteomes" id="UP001652620"/>
    </source>
</evidence>
<dbReference type="GO" id="GO:0005739">
    <property type="term" value="C:mitochondrion"/>
    <property type="evidence" value="ECO:0007669"/>
    <property type="project" value="TreeGrafter"/>
</dbReference>
<keyword evidence="11" id="KW-0472">Membrane</keyword>
<evidence type="ECO:0000256" key="7">
    <source>
        <dbReference type="ARBA" id="ARBA00022798"/>
    </source>
</evidence>
<keyword evidence="5" id="KW-0547">Nucleotide-binding</keyword>
<name>A0A034WWV5_BACDO</name>
<protein>
    <recommendedName>
        <fullName evidence="3">glycerol kinase</fullName>
        <ecNumber evidence="3">2.7.1.30</ecNumber>
    </recommendedName>
    <alternativeName>
        <fullName evidence="9">ATP:glycerol 3-phosphotransferase</fullName>
    </alternativeName>
</protein>
<evidence type="ECO:0000256" key="11">
    <source>
        <dbReference type="SAM" id="Phobius"/>
    </source>
</evidence>
<comment type="pathway">
    <text evidence="1">Polyol metabolism; glycerol degradation via glycerol kinase pathway; sn-glycerol 3-phosphate from glycerol: step 1/1.</text>
</comment>
<keyword evidence="7" id="KW-0319">Glycerol metabolism</keyword>
<keyword evidence="6 10" id="KW-0418">Kinase</keyword>
<dbReference type="EC" id="2.7.1.30" evidence="3"/>
<dbReference type="UniPathway" id="UPA00618">
    <property type="reaction ID" value="UER00672"/>
</dbReference>
<dbReference type="Pfam" id="PF00370">
    <property type="entry name" value="FGGY_N"/>
    <property type="match status" value="1"/>
</dbReference>
<keyword evidence="11" id="KW-0812">Transmembrane</keyword>
<dbReference type="InterPro" id="IPR018484">
    <property type="entry name" value="FGGY_N"/>
</dbReference>
<sequence>MGSPSFGNFGPLIGVVYVSSTHCRFLIYSTKNAEVLTFHELKLRQIVHNAGWLEYDPMEIWKSTQECIETAYKNLIILEINPYDLVAISICSQRGTTLLWDKETGNPLYNAVGWSDCRTSSLLKTVLGNVNYDVDYLRHKTGLPLSTCFSALKIRWLQENITSVSEAIEVGTCLFGTLDSWILWNLTGSNLSGVHMTDVTNAGYTSLMNVHTLQWDAKICQFFRIPMEILPRIRSNSELYGYVIGGSLNGLPIAACIGEQSAALLGQLQTKVGQNVCIIDDSCFVLLNTGEELIDSFNGLLSVVAYKLGPKVPAYYSLEGAISNAGATVRWLKQGLRICTEINSNDNAVEVLNTFLGESSMISSSCSSGMLNVDCGLAAKRSEITFVPAFHGLYAPYWRYDARGVLLGLTSQTTAENVTQAAYEATGFQIHEVLDAFKRDTPTWNRKSHKERIIFCGDYAENNAFVQFIADIVGCLLERPQTTSPACLGAMICAGITMNVVSLLQAEVMYPPPVDAFTPTTTANRREQLYKRWNYAVRKCLNWNNFATYEEDLELFAQRDSDPNLPIRRSLPGSIYITSSFLLLLVANFLRGRNIT</sequence>
<dbReference type="Gene3D" id="3.30.420.40">
    <property type="match status" value="2"/>
</dbReference>
<keyword evidence="15" id="KW-1185">Reference proteome</keyword>
<dbReference type="AlphaFoldDB" id="A0A034WWV5"/>
<dbReference type="PANTHER" id="PTHR10196">
    <property type="entry name" value="SUGAR KINASE"/>
    <property type="match status" value="1"/>
</dbReference>
<dbReference type="GO" id="GO:0019563">
    <property type="term" value="P:glycerol catabolic process"/>
    <property type="evidence" value="ECO:0007669"/>
    <property type="project" value="UniProtKB-UniPathway"/>
</dbReference>
<evidence type="ECO:0000256" key="2">
    <source>
        <dbReference type="ARBA" id="ARBA00009156"/>
    </source>
</evidence>
<keyword evidence="11" id="KW-1133">Transmembrane helix</keyword>
<proteinExistence type="inferred from homology"/>
<feature type="transmembrane region" description="Helical" evidence="11">
    <location>
        <begin position="573"/>
        <end position="590"/>
    </location>
</feature>
<dbReference type="PANTHER" id="PTHR10196:SF69">
    <property type="entry name" value="GLYCEROL KINASE"/>
    <property type="match status" value="1"/>
</dbReference>
<reference evidence="14" key="1">
    <citation type="journal article" date="2014" name="BMC Genomics">
        <title>Characterizing the developmental transcriptome of the oriental fruit fly, Bactrocera dorsalis (Diptera: Tephritidae) through comparative genomic analysis with Drosophila melanogaster utilizing modENCODE datasets.</title>
        <authorList>
            <person name="Geib S.M."/>
            <person name="Calla B."/>
            <person name="Hall B."/>
            <person name="Hou S."/>
            <person name="Manoukis N.C."/>
        </authorList>
    </citation>
    <scope>NUCLEOTIDE SEQUENCE</scope>
    <source>
        <strain evidence="14">Punador</strain>
    </source>
</reference>
<dbReference type="KEGG" id="bdr:105228079"/>